<reference evidence="1" key="1">
    <citation type="submission" date="2023-04" db="EMBL/GenBank/DDBJ databases">
        <title>Ambrosiozyma monospora NBRC 10751.</title>
        <authorList>
            <person name="Ichikawa N."/>
            <person name="Sato H."/>
            <person name="Tonouchi N."/>
        </authorList>
    </citation>
    <scope>NUCLEOTIDE SEQUENCE</scope>
    <source>
        <strain evidence="1">NBRC 10751</strain>
    </source>
</reference>
<evidence type="ECO:0000313" key="2">
    <source>
        <dbReference type="Proteomes" id="UP001165064"/>
    </source>
</evidence>
<organism evidence="1 2">
    <name type="scientific">Ambrosiozyma monospora</name>
    <name type="common">Yeast</name>
    <name type="synonym">Endomycopsis monosporus</name>
    <dbReference type="NCBI Taxonomy" id="43982"/>
    <lineage>
        <taxon>Eukaryota</taxon>
        <taxon>Fungi</taxon>
        <taxon>Dikarya</taxon>
        <taxon>Ascomycota</taxon>
        <taxon>Saccharomycotina</taxon>
        <taxon>Pichiomycetes</taxon>
        <taxon>Pichiales</taxon>
        <taxon>Pichiaceae</taxon>
        <taxon>Ambrosiozyma</taxon>
    </lineage>
</organism>
<comment type="caution">
    <text evidence="1">The sequence shown here is derived from an EMBL/GenBank/DDBJ whole genome shotgun (WGS) entry which is preliminary data.</text>
</comment>
<keyword evidence="2" id="KW-1185">Reference proteome</keyword>
<evidence type="ECO:0000313" key="1">
    <source>
        <dbReference type="EMBL" id="GME99555.1"/>
    </source>
</evidence>
<sequence length="216" mass="25598">MIIGSPVYFFILKYTFNTRLFLLVGGVLALTWNSTWMIAIVHLFWRSRYVRTAAMFITGLEFSLVDKSMDLDYQNFPHRRFFKLTPIKKDVGQEVYKVRFEMLENQRRYVGLGWTGTTLPMERSHYTSTDFEFCCGDIEDFPFPNLVPFKPSSKSDWKWLDPWWEICKDDASGEDGWIYYDKTWGNPSREDSIHAYTRTRKLTRTAKVIITHNAYS</sequence>
<protein>
    <submittedName>
        <fullName evidence="1">Unnamed protein product</fullName>
    </submittedName>
</protein>
<gene>
    <name evidence="1" type="ORF">Amon02_001075000</name>
</gene>
<dbReference type="Proteomes" id="UP001165064">
    <property type="component" value="Unassembled WGS sequence"/>
</dbReference>
<name>A0ACB5U181_AMBMO</name>
<proteinExistence type="predicted"/>
<dbReference type="EMBL" id="BSXS01011040">
    <property type="protein sequence ID" value="GME99555.1"/>
    <property type="molecule type" value="Genomic_DNA"/>
</dbReference>
<accession>A0ACB5U181</accession>